<evidence type="ECO:0000256" key="5">
    <source>
        <dbReference type="ARBA" id="ARBA00023242"/>
    </source>
</evidence>
<gene>
    <name evidence="7" type="ORF">CXB51_028242</name>
</gene>
<dbReference type="OrthoDB" id="1898716at2759"/>
<dbReference type="SUPFAM" id="SSF55455">
    <property type="entry name" value="SRF-like"/>
    <property type="match status" value="1"/>
</dbReference>
<keyword evidence="4" id="KW-0804">Transcription</keyword>
<dbReference type="InterPro" id="IPR036879">
    <property type="entry name" value="TF_MADSbox_sf"/>
</dbReference>
<protein>
    <recommendedName>
        <fullName evidence="6">MADS-box domain-containing protein</fullName>
    </recommendedName>
</protein>
<dbReference type="PANTHER" id="PTHR48019">
    <property type="entry name" value="SERUM RESPONSE FACTOR HOMOLOG"/>
    <property type="match status" value="1"/>
</dbReference>
<dbReference type="PROSITE" id="PS00350">
    <property type="entry name" value="MADS_BOX_1"/>
    <property type="match status" value="1"/>
</dbReference>
<dbReference type="GO" id="GO:0046983">
    <property type="term" value="F:protein dimerization activity"/>
    <property type="evidence" value="ECO:0007669"/>
    <property type="project" value="InterPro"/>
</dbReference>
<dbReference type="InterPro" id="IPR002100">
    <property type="entry name" value="TF_MADSbox"/>
</dbReference>
<dbReference type="GO" id="GO:0003677">
    <property type="term" value="F:DNA binding"/>
    <property type="evidence" value="ECO:0007669"/>
    <property type="project" value="UniProtKB-KW"/>
</dbReference>
<keyword evidence="5" id="KW-0539">Nucleus</keyword>
<organism evidence="7 8">
    <name type="scientific">Gossypium anomalum</name>
    <dbReference type="NCBI Taxonomy" id="47600"/>
    <lineage>
        <taxon>Eukaryota</taxon>
        <taxon>Viridiplantae</taxon>
        <taxon>Streptophyta</taxon>
        <taxon>Embryophyta</taxon>
        <taxon>Tracheophyta</taxon>
        <taxon>Spermatophyta</taxon>
        <taxon>Magnoliopsida</taxon>
        <taxon>eudicotyledons</taxon>
        <taxon>Gunneridae</taxon>
        <taxon>Pentapetalae</taxon>
        <taxon>rosids</taxon>
        <taxon>malvids</taxon>
        <taxon>Malvales</taxon>
        <taxon>Malvaceae</taxon>
        <taxon>Malvoideae</taxon>
        <taxon>Gossypium</taxon>
    </lineage>
</organism>
<keyword evidence="2" id="KW-0805">Transcription regulation</keyword>
<evidence type="ECO:0000313" key="8">
    <source>
        <dbReference type="Proteomes" id="UP000701853"/>
    </source>
</evidence>
<proteinExistence type="predicted"/>
<evidence type="ECO:0000259" key="6">
    <source>
        <dbReference type="PROSITE" id="PS50066"/>
    </source>
</evidence>
<dbReference type="SMART" id="SM00432">
    <property type="entry name" value="MADS"/>
    <property type="match status" value="1"/>
</dbReference>
<evidence type="ECO:0000256" key="2">
    <source>
        <dbReference type="ARBA" id="ARBA00023015"/>
    </source>
</evidence>
<comment type="subcellular location">
    <subcellularLocation>
        <location evidence="1">Nucleus</location>
    </subcellularLocation>
</comment>
<dbReference type="Proteomes" id="UP000701853">
    <property type="component" value="Chromosome 11"/>
</dbReference>
<reference evidence="7 8" key="1">
    <citation type="journal article" date="2021" name="bioRxiv">
        <title>The Gossypium anomalum genome as a resource for cotton improvement and evolutionary analysis of hybrid incompatibility.</title>
        <authorList>
            <person name="Grover C.E."/>
            <person name="Yuan D."/>
            <person name="Arick M.A."/>
            <person name="Miller E.R."/>
            <person name="Hu G."/>
            <person name="Peterson D.G."/>
            <person name="Wendel J.F."/>
            <person name="Udall J.A."/>
        </authorList>
    </citation>
    <scope>NUCLEOTIDE SEQUENCE [LARGE SCALE GENOMIC DNA]</scope>
    <source>
        <strain evidence="7">JFW-Udall</strain>
        <tissue evidence="7">Leaf</tissue>
    </source>
</reference>
<evidence type="ECO:0000256" key="1">
    <source>
        <dbReference type="ARBA" id="ARBA00004123"/>
    </source>
</evidence>
<keyword evidence="3" id="KW-0238">DNA-binding</keyword>
<name>A0A8J5Y6X3_9ROSI</name>
<evidence type="ECO:0000256" key="3">
    <source>
        <dbReference type="ARBA" id="ARBA00023125"/>
    </source>
</evidence>
<dbReference type="PROSITE" id="PS50066">
    <property type="entry name" value="MADS_BOX_2"/>
    <property type="match status" value="1"/>
</dbReference>
<dbReference type="Gene3D" id="3.40.1810.10">
    <property type="entry name" value="Transcription factor, MADS-box"/>
    <property type="match status" value="1"/>
</dbReference>
<keyword evidence="8" id="KW-1185">Reference proteome</keyword>
<dbReference type="InterPro" id="IPR050142">
    <property type="entry name" value="MADS-box/MEF2_TF"/>
</dbReference>
<dbReference type="GO" id="GO:0005634">
    <property type="term" value="C:nucleus"/>
    <property type="evidence" value="ECO:0007669"/>
    <property type="project" value="UniProtKB-SubCell"/>
</dbReference>
<dbReference type="PRINTS" id="PR00404">
    <property type="entry name" value="MADSDOMAIN"/>
</dbReference>
<dbReference type="AlphaFoldDB" id="A0A8J5Y6X3"/>
<dbReference type="Pfam" id="PF00319">
    <property type="entry name" value="SRF-TF"/>
    <property type="match status" value="1"/>
</dbReference>
<dbReference type="EMBL" id="JAHUZN010000011">
    <property type="protein sequence ID" value="KAG8478394.1"/>
    <property type="molecule type" value="Genomic_DNA"/>
</dbReference>
<sequence>MGRVKVELKKIENRTYRHITFAKRKSGLVKKAYELSTLCDIEVALIIFSPAGKLFLFDGKKRIEEILAEYMELPARRRGWVLDQELIRRIVTQLNVEASFYGVIRRDKDSENLLKEIQNGIVVCSTELEQVERNLQFFLKNPSSLDTITEVMYREMILEETLELVRLRKRVLEANEFVGPTRMEFGVNIVPNLVDPSEIPLHAQNASAQACFERGLNYNFMNWPSMNDVQAPTNFTDQSIGLQQPLRNLAEPLVERLPFPMRLPSPMRSHHLQGHGHLGGNEVSTQPNMNCDDYVYRPAPPIVNANFPPMNMDTIPQRQEEAKRKGKRRRRIGGAAIVQTLTPAYGFSVEREERYHLFALAASMIRFPKEKNKLLFA</sequence>
<feature type="domain" description="MADS-box" evidence="6">
    <location>
        <begin position="1"/>
        <end position="61"/>
    </location>
</feature>
<accession>A0A8J5Y6X3</accession>
<evidence type="ECO:0000313" key="7">
    <source>
        <dbReference type="EMBL" id="KAG8478394.1"/>
    </source>
</evidence>
<evidence type="ECO:0000256" key="4">
    <source>
        <dbReference type="ARBA" id="ARBA00023163"/>
    </source>
</evidence>
<comment type="caution">
    <text evidence="7">The sequence shown here is derived from an EMBL/GenBank/DDBJ whole genome shotgun (WGS) entry which is preliminary data.</text>
</comment>